<dbReference type="InterPro" id="IPR006626">
    <property type="entry name" value="PbH1"/>
</dbReference>
<evidence type="ECO:0000256" key="1">
    <source>
        <dbReference type="SAM" id="MobiDB-lite"/>
    </source>
</evidence>
<accession>A0A9N7QD45</accession>
<dbReference type="Pfam" id="PF13229">
    <property type="entry name" value="Beta_helix"/>
    <property type="match status" value="1"/>
</dbReference>
<dbReference type="InterPro" id="IPR012334">
    <property type="entry name" value="Pectin_lyas_fold"/>
</dbReference>
<dbReference type="PANTHER" id="PTHR36453">
    <property type="entry name" value="SECRETED PROTEIN-RELATED"/>
    <property type="match status" value="1"/>
</dbReference>
<evidence type="ECO:0000259" key="2">
    <source>
        <dbReference type="Pfam" id="PF13229"/>
    </source>
</evidence>
<gene>
    <name evidence="3" type="ORF">CCAX7_44720</name>
</gene>
<sequence length="661" mass="72455">MTLYVSPHGNDAWTGRLAEPNKGATDGPLGTIESARNHLRLLRKQGALAGKAATVQVRGGVYFLTSPLTLTPEDSGTRDAPVVFEAFPGEKPVLSGGRRVTGWRKGVDGFWTTSLPKANAPWDFRQFFVNGARRPRPSLPSGGGYYLIAADAPSTRPKQGFDGFVSQAGDLNAHWRNLSDVDVLCYHIWSMSRMRIASMDELTNRVRFTGPTCSTDYWAGLQKGNRFRVENVFEALPKEPGSWYLDKAAGTVTYHPLPGENLRAFAPIVPRLTELVRFAGDTDKKQWVSGVTLRGITFEDADWTLAAEGYSCSQAEMQQPAVVTAVGTRDCQLENCEIAHVGTYAVEWGRACRNNSLIGCRLHDLGAGGVKIGEGEIRPDGDGVTRDNRVENCRIYDGGMVHPAAIGVWIGQSPGNKILHNDIYNLGYTGVSVGWTWGYGPAAAQNTQVSYNAIHDIGRGVLSDMGGIYTLGNQQGSVVSHNLVHDVQSFSYGGWGIYLDEGSTGLRVMDNIVYGCKAEGFHQHYGKDNVIENNIFACNQEAQLARTRAEDHLSFTFRKNIVYCEQGDFLNGNWTGQQFVMDDNLYWRRSGAAKFAGASFADWQKSEHDTHSLLADPLFANPQKEDFRLSPSSPAISLGIQPIDLVGVGAAKPLHKKERSR</sequence>
<proteinExistence type="predicted"/>
<dbReference type="EMBL" id="AP025739">
    <property type="protein sequence ID" value="BDI32421.1"/>
    <property type="molecule type" value="Genomic_DNA"/>
</dbReference>
<dbReference type="Proteomes" id="UP000287394">
    <property type="component" value="Chromosome"/>
</dbReference>
<dbReference type="InterPro" id="IPR011050">
    <property type="entry name" value="Pectin_lyase_fold/virulence"/>
</dbReference>
<evidence type="ECO:0000313" key="4">
    <source>
        <dbReference type="Proteomes" id="UP000287394"/>
    </source>
</evidence>
<dbReference type="Gene3D" id="2.160.20.10">
    <property type="entry name" value="Single-stranded right-handed beta-helix, Pectin lyase-like"/>
    <property type="match status" value="2"/>
</dbReference>
<evidence type="ECO:0000313" key="3">
    <source>
        <dbReference type="EMBL" id="BDI32421.1"/>
    </source>
</evidence>
<dbReference type="InterPro" id="IPR039448">
    <property type="entry name" value="Beta_helix"/>
</dbReference>
<name>A0A9N7QD45_9BACT</name>
<feature type="region of interest" description="Disordered" evidence="1">
    <location>
        <begin position="1"/>
        <end position="27"/>
    </location>
</feature>
<protein>
    <recommendedName>
        <fullName evidence="2">Right handed beta helix domain-containing protein</fullName>
    </recommendedName>
</protein>
<dbReference type="AlphaFoldDB" id="A0A9N7QD45"/>
<dbReference type="SMART" id="SM00710">
    <property type="entry name" value="PbH1"/>
    <property type="match status" value="7"/>
</dbReference>
<dbReference type="KEGG" id="ccot:CCAX7_44720"/>
<keyword evidence="4" id="KW-1185">Reference proteome</keyword>
<feature type="domain" description="Right handed beta helix" evidence="2">
    <location>
        <begin position="327"/>
        <end position="486"/>
    </location>
</feature>
<dbReference type="PANTHER" id="PTHR36453:SF1">
    <property type="entry name" value="RIGHT HANDED BETA HELIX DOMAIN-CONTAINING PROTEIN"/>
    <property type="match status" value="1"/>
</dbReference>
<organism evidence="3 4">
    <name type="scientific">Capsulimonas corticalis</name>
    <dbReference type="NCBI Taxonomy" id="2219043"/>
    <lineage>
        <taxon>Bacteria</taxon>
        <taxon>Bacillati</taxon>
        <taxon>Armatimonadota</taxon>
        <taxon>Armatimonadia</taxon>
        <taxon>Capsulimonadales</taxon>
        <taxon>Capsulimonadaceae</taxon>
        <taxon>Capsulimonas</taxon>
    </lineage>
</organism>
<reference evidence="3 4" key="1">
    <citation type="journal article" date="2019" name="Int. J. Syst. Evol. Microbiol.">
        <title>Capsulimonas corticalis gen. nov., sp. nov., an aerobic capsulated bacterium, of a novel bacterial order, Capsulimonadales ord. nov., of the class Armatimonadia of the phylum Armatimonadetes.</title>
        <authorList>
            <person name="Li J."/>
            <person name="Kudo C."/>
            <person name="Tonouchi A."/>
        </authorList>
    </citation>
    <scope>NUCLEOTIDE SEQUENCE [LARGE SCALE GENOMIC DNA]</scope>
    <source>
        <strain evidence="3 4">AX-7</strain>
    </source>
</reference>
<dbReference type="SUPFAM" id="SSF51126">
    <property type="entry name" value="Pectin lyase-like"/>
    <property type="match status" value="1"/>
</dbReference>